<dbReference type="InterPro" id="IPR051555">
    <property type="entry name" value="FDH_Electron_Transfer_Unit"/>
</dbReference>
<evidence type="ECO:0000259" key="7">
    <source>
        <dbReference type="PROSITE" id="PS51379"/>
    </source>
</evidence>
<organism evidence="10 11">
    <name type="scientific">Gordonibacter urolithinfaciens</name>
    <dbReference type="NCBI Taxonomy" id="1335613"/>
    <lineage>
        <taxon>Bacteria</taxon>
        <taxon>Bacillati</taxon>
        <taxon>Actinomycetota</taxon>
        <taxon>Coriobacteriia</taxon>
        <taxon>Eggerthellales</taxon>
        <taxon>Eggerthellaceae</taxon>
        <taxon>Gordonibacter</taxon>
    </lineage>
</organism>
<dbReference type="PROSITE" id="PS51379">
    <property type="entry name" value="4FE4S_FER_2"/>
    <property type="match status" value="1"/>
</dbReference>
<evidence type="ECO:0000256" key="3">
    <source>
        <dbReference type="ARBA" id="ARBA00022723"/>
    </source>
</evidence>
<evidence type="ECO:0000313" key="10">
    <source>
        <dbReference type="EMBL" id="ROT88046.1"/>
    </source>
</evidence>
<keyword evidence="2" id="KW-0004">4Fe-4S</keyword>
<name>A0A423UH22_9ACTN</name>
<evidence type="ECO:0000256" key="5">
    <source>
        <dbReference type="ARBA" id="ARBA00023004"/>
    </source>
</evidence>
<dbReference type="EMBL" id="WKZA01000020">
    <property type="protein sequence ID" value="MSA94676.1"/>
    <property type="molecule type" value="Genomic_DNA"/>
</dbReference>
<dbReference type="InterPro" id="IPR017896">
    <property type="entry name" value="4Fe4S_Fe-S-bd"/>
</dbReference>
<evidence type="ECO:0000313" key="11">
    <source>
        <dbReference type="Proteomes" id="UP000285258"/>
    </source>
</evidence>
<reference evidence="11" key="1">
    <citation type="submission" date="2018-05" db="EMBL/GenBank/DDBJ databases">
        <title>Genome Sequencing of selected type strains of the family Eggerthellaceae.</title>
        <authorList>
            <person name="Danylec N."/>
            <person name="Stoll D.A."/>
            <person name="Doetsch A."/>
            <person name="Huch M."/>
        </authorList>
    </citation>
    <scope>NUCLEOTIDE SEQUENCE [LARGE SCALE GENOMIC DNA]</scope>
    <source>
        <strain evidence="11">DSM 27213</strain>
    </source>
</reference>
<gene>
    <name evidence="10" type="ORF">DMP12_13560</name>
    <name evidence="8" type="ORF">GKG38_06315</name>
    <name evidence="9" type="ORF">GO738_11160</name>
</gene>
<dbReference type="GO" id="GO:0046872">
    <property type="term" value="F:metal ion binding"/>
    <property type="evidence" value="ECO:0007669"/>
    <property type="project" value="UniProtKB-KW"/>
</dbReference>
<dbReference type="EMBL" id="QIBW01000025">
    <property type="protein sequence ID" value="ROT88046.1"/>
    <property type="molecule type" value="Genomic_DNA"/>
</dbReference>
<accession>A0A423UH22</accession>
<reference evidence="9 13" key="5">
    <citation type="submission" date="2019-11" db="EMBL/GenBank/DDBJ databases">
        <title>Whole genome shotgun sequencing (WGS) data from Adlercreutzia equolifaciens ResAG-91, Eggerthella lenta MRI-F36, MRI-F37, MRI-F40, ResAG-49, ResAG-88, ResAG-121, ResAG-145, and Gordonibacter sp. ResAG-5, ResAG-26, ResAG-43, ResAG-50, ResAG-59.</title>
        <authorList>
            <person name="Stoll D.A."/>
            <person name="Danylec N."/>
            <person name="Franz C.M.A.P."/>
            <person name="Huch M."/>
        </authorList>
    </citation>
    <scope>NUCLEOTIDE SEQUENCE [LARGE SCALE GENOMIC DNA]</scope>
    <source>
        <strain evidence="9 13">ResAG-59</strain>
    </source>
</reference>
<proteinExistence type="predicted"/>
<dbReference type="Proteomes" id="UP000468327">
    <property type="component" value="Unassembled WGS sequence"/>
</dbReference>
<evidence type="ECO:0000256" key="2">
    <source>
        <dbReference type="ARBA" id="ARBA00022485"/>
    </source>
</evidence>
<dbReference type="GeneID" id="97354336"/>
<dbReference type="GO" id="GO:0030313">
    <property type="term" value="C:cell envelope"/>
    <property type="evidence" value="ECO:0007669"/>
    <property type="project" value="UniProtKB-SubCell"/>
</dbReference>
<evidence type="ECO:0000313" key="13">
    <source>
        <dbReference type="Proteomes" id="UP000468327"/>
    </source>
</evidence>
<protein>
    <submittedName>
        <fullName evidence="10">Oxidoreductase</fullName>
    </submittedName>
</protein>
<dbReference type="RefSeq" id="WP_096228378.1">
    <property type="nucleotide sequence ID" value="NZ_BAABZN010000001.1"/>
</dbReference>
<evidence type="ECO:0000256" key="4">
    <source>
        <dbReference type="ARBA" id="ARBA00022737"/>
    </source>
</evidence>
<dbReference type="Gene3D" id="3.30.70.20">
    <property type="match status" value="1"/>
</dbReference>
<evidence type="ECO:0000313" key="8">
    <source>
        <dbReference type="EMBL" id="MSA94676.1"/>
    </source>
</evidence>
<keyword evidence="3" id="KW-0479">Metal-binding</keyword>
<reference evidence="10" key="3">
    <citation type="journal article" date="2019" name="Microbiol. Resour. Announc.">
        <title>Draft Genome Sequences of Type Strains of Gordonibacter faecihominis, Paraeggerthella hongkongensis, Parvibacter caecicola,Slackia equolifaciens, Slackia faecicanis, and Slackia isoflavoniconvertens.</title>
        <authorList>
            <person name="Danylec N."/>
            <person name="Stoll D.A."/>
            <person name="Dotsch A."/>
            <person name="Huch M."/>
        </authorList>
    </citation>
    <scope>NUCLEOTIDE SEQUENCE</scope>
    <source>
        <strain evidence="10">DSM 27213</strain>
    </source>
</reference>
<dbReference type="GO" id="GO:0051539">
    <property type="term" value="F:4 iron, 4 sulfur cluster binding"/>
    <property type="evidence" value="ECO:0007669"/>
    <property type="project" value="UniProtKB-KW"/>
</dbReference>
<dbReference type="AlphaFoldDB" id="A0A423UH22"/>
<reference evidence="10" key="2">
    <citation type="journal article" date="2019" name="Int. J. Syst. Evol. Microbiol.">
        <title>Gordonibacter faecihominis is a later heterotypic synonym of Gordonibacter urolithinfaciens.</title>
        <authorList>
            <person name="Danylec N."/>
            <person name="Stoll D.A."/>
            <person name="Huch M."/>
        </authorList>
    </citation>
    <scope>NUCLEOTIDE SEQUENCE</scope>
    <source>
        <strain evidence="10">DSM 27213</strain>
    </source>
</reference>
<dbReference type="Proteomes" id="UP000285258">
    <property type="component" value="Unassembled WGS sequence"/>
</dbReference>
<dbReference type="PANTHER" id="PTHR43545:SF4">
    <property type="entry name" value="IRON-SULFUR PROTEIN"/>
    <property type="match status" value="1"/>
</dbReference>
<evidence type="ECO:0000313" key="12">
    <source>
        <dbReference type="Proteomes" id="UP000462865"/>
    </source>
</evidence>
<dbReference type="EMBL" id="WPOC01000019">
    <property type="protein sequence ID" value="MVN15891.1"/>
    <property type="molecule type" value="Genomic_DNA"/>
</dbReference>
<evidence type="ECO:0000256" key="6">
    <source>
        <dbReference type="ARBA" id="ARBA00023014"/>
    </source>
</evidence>
<evidence type="ECO:0000256" key="1">
    <source>
        <dbReference type="ARBA" id="ARBA00004196"/>
    </source>
</evidence>
<dbReference type="Proteomes" id="UP000462865">
    <property type="component" value="Unassembled WGS sequence"/>
</dbReference>
<feature type="domain" description="4Fe-4S ferredoxin-type" evidence="7">
    <location>
        <begin position="4"/>
        <end position="34"/>
    </location>
</feature>
<keyword evidence="5" id="KW-0408">Iron</keyword>
<evidence type="ECO:0000313" key="9">
    <source>
        <dbReference type="EMBL" id="MVN15891.1"/>
    </source>
</evidence>
<dbReference type="PANTHER" id="PTHR43545">
    <property type="entry name" value="FORMATE DEHYDROGENASE, NITRATE-INDUCIBLE, IRON-SULFUR SUBUNIT"/>
    <property type="match status" value="1"/>
</dbReference>
<comment type="subcellular location">
    <subcellularLocation>
        <location evidence="1">Cell envelope</location>
    </subcellularLocation>
</comment>
<reference evidence="8 12" key="4">
    <citation type="journal article" date="2019" name="Nat. Med.">
        <title>A library of human gut bacterial isolates paired with longitudinal multiomics data enables mechanistic microbiome research.</title>
        <authorList>
            <person name="Poyet M."/>
            <person name="Groussin M."/>
            <person name="Gibbons S.M."/>
            <person name="Avila-Pacheco J."/>
            <person name="Jiang X."/>
            <person name="Kearney S.M."/>
            <person name="Perrotta A.R."/>
            <person name="Berdy B."/>
            <person name="Zhao S."/>
            <person name="Lieberman T.D."/>
            <person name="Swanson P.K."/>
            <person name="Smith M."/>
            <person name="Roesemann S."/>
            <person name="Alexander J.E."/>
            <person name="Rich S.A."/>
            <person name="Livny J."/>
            <person name="Vlamakis H."/>
            <person name="Clish C."/>
            <person name="Bullock K."/>
            <person name="Deik A."/>
            <person name="Scott J."/>
            <person name="Pierce K.A."/>
            <person name="Xavier R.J."/>
            <person name="Alm E.J."/>
        </authorList>
    </citation>
    <scope>NUCLEOTIDE SEQUENCE [LARGE SCALE GENOMIC DNA]</scope>
    <source>
        <strain evidence="8 12">BIOML-A1</strain>
    </source>
</reference>
<keyword evidence="6" id="KW-0411">Iron-sulfur</keyword>
<comment type="caution">
    <text evidence="10">The sequence shown here is derived from an EMBL/GenBank/DDBJ whole genome shotgun (WGS) entry which is preliminary data.</text>
</comment>
<keyword evidence="4" id="KW-0677">Repeat</keyword>
<dbReference type="SUPFAM" id="SSF54862">
    <property type="entry name" value="4Fe-4S ferredoxins"/>
    <property type="match status" value="1"/>
</dbReference>
<keyword evidence="13" id="KW-1185">Reference proteome</keyword>
<sequence>MTQGALYIDFEYCSGCHSCEIACRTHLGLSKTENGIKVLEDRPYQHPDGSWHWDFIAYPTELCDLCEDRIAKGKLPSCVQCCQAKVLEYGTIEECGRKLLDKPRKAAVFVP</sequence>